<reference evidence="7 8" key="1">
    <citation type="submission" date="2020-07" db="EMBL/GenBank/DDBJ databases">
        <title>Bacterium isolated from marien macroalgae.</title>
        <authorList>
            <person name="Zhu K."/>
            <person name="Lu D."/>
            <person name="Du Z."/>
        </authorList>
    </citation>
    <scope>NUCLEOTIDE SEQUENCE [LARGE SCALE GENOMIC DNA]</scope>
    <source>
        <strain evidence="7 8">3-1745</strain>
    </source>
</reference>
<proteinExistence type="inferred from homology"/>
<dbReference type="PANTHER" id="PTHR30448">
    <property type="entry name" value="RNASE ADAPTER PROTEIN RAPZ"/>
    <property type="match status" value="1"/>
</dbReference>
<feature type="binding site" evidence="4">
    <location>
        <begin position="59"/>
        <end position="62"/>
    </location>
    <ligand>
        <name>GTP</name>
        <dbReference type="ChEBI" id="CHEBI:37565"/>
    </ligand>
</feature>
<dbReference type="RefSeq" id="WP_181740591.1">
    <property type="nucleotide sequence ID" value="NZ_JACEMT010000052.1"/>
</dbReference>
<evidence type="ECO:0000259" key="5">
    <source>
        <dbReference type="Pfam" id="PF03668"/>
    </source>
</evidence>
<dbReference type="Pfam" id="PF22740">
    <property type="entry name" value="PapZ_C"/>
    <property type="match status" value="1"/>
</dbReference>
<keyword evidence="8" id="KW-1185">Reference proteome</keyword>
<keyword evidence="1 4" id="KW-0547">Nucleotide-binding</keyword>
<dbReference type="Pfam" id="PF03668">
    <property type="entry name" value="RapZ-like_N"/>
    <property type="match status" value="1"/>
</dbReference>
<dbReference type="InterPro" id="IPR005337">
    <property type="entry name" value="RapZ-like"/>
</dbReference>
<evidence type="ECO:0000313" key="8">
    <source>
        <dbReference type="Proteomes" id="UP000538931"/>
    </source>
</evidence>
<dbReference type="EMBL" id="JACEMT010000052">
    <property type="protein sequence ID" value="MBA4503125.1"/>
    <property type="molecule type" value="Genomic_DNA"/>
</dbReference>
<evidence type="ECO:0000256" key="1">
    <source>
        <dbReference type="ARBA" id="ARBA00022741"/>
    </source>
</evidence>
<evidence type="ECO:0000256" key="2">
    <source>
        <dbReference type="ARBA" id="ARBA00022840"/>
    </source>
</evidence>
<dbReference type="NCBIfam" id="NF003828">
    <property type="entry name" value="PRK05416.1"/>
    <property type="match status" value="1"/>
</dbReference>
<feature type="domain" description="RapZ-like N-terminal" evidence="5">
    <location>
        <begin position="1"/>
        <end position="159"/>
    </location>
</feature>
<dbReference type="PIRSF" id="PIRSF005052">
    <property type="entry name" value="P-loopkin"/>
    <property type="match status" value="1"/>
</dbReference>
<dbReference type="AlphaFoldDB" id="A0A7W1WZK3"/>
<name>A0A7W1WZK3_9GAMM</name>
<dbReference type="GO" id="GO:0005524">
    <property type="term" value="F:ATP binding"/>
    <property type="evidence" value="ECO:0007669"/>
    <property type="project" value="UniProtKB-UniRule"/>
</dbReference>
<feature type="domain" description="RapZ C-terminal" evidence="6">
    <location>
        <begin position="166"/>
        <end position="284"/>
    </location>
</feature>
<accession>A0A7W1WZK3</accession>
<protein>
    <submittedName>
        <fullName evidence="7">RNase adapter RapZ</fullName>
    </submittedName>
</protein>
<dbReference type="PANTHER" id="PTHR30448:SF0">
    <property type="entry name" value="RNASE ADAPTER PROTEIN RAPZ"/>
    <property type="match status" value="1"/>
</dbReference>
<dbReference type="InterPro" id="IPR053930">
    <property type="entry name" value="RapZ-like_N"/>
</dbReference>
<feature type="binding site" evidence="4">
    <location>
        <begin position="8"/>
        <end position="15"/>
    </location>
    <ligand>
        <name>ATP</name>
        <dbReference type="ChEBI" id="CHEBI:30616"/>
    </ligand>
</feature>
<dbReference type="SUPFAM" id="SSF52540">
    <property type="entry name" value="P-loop containing nucleoside triphosphate hydrolases"/>
    <property type="match status" value="1"/>
</dbReference>
<gene>
    <name evidence="7" type="primary">rapZ</name>
    <name evidence="7" type="ORF">H1S06_12210</name>
</gene>
<evidence type="ECO:0000256" key="4">
    <source>
        <dbReference type="HAMAP-Rule" id="MF_00636"/>
    </source>
</evidence>
<dbReference type="GO" id="GO:0005525">
    <property type="term" value="F:GTP binding"/>
    <property type="evidence" value="ECO:0007669"/>
    <property type="project" value="UniProtKB-UniRule"/>
</dbReference>
<dbReference type="InterPro" id="IPR053931">
    <property type="entry name" value="RapZ_C"/>
</dbReference>
<comment type="caution">
    <text evidence="7">The sequence shown here is derived from an EMBL/GenBank/DDBJ whole genome shotgun (WGS) entry which is preliminary data.</text>
</comment>
<dbReference type="HAMAP" id="MF_00636">
    <property type="entry name" value="RapZ_like"/>
    <property type="match status" value="1"/>
</dbReference>
<dbReference type="InterPro" id="IPR027417">
    <property type="entry name" value="P-loop_NTPase"/>
</dbReference>
<keyword evidence="2 4" id="KW-0067">ATP-binding</keyword>
<organism evidence="7 8">
    <name type="scientific">Marinobacterium marinum</name>
    <dbReference type="NCBI Taxonomy" id="2756129"/>
    <lineage>
        <taxon>Bacteria</taxon>
        <taxon>Pseudomonadati</taxon>
        <taxon>Pseudomonadota</taxon>
        <taxon>Gammaproteobacteria</taxon>
        <taxon>Oceanospirillales</taxon>
        <taxon>Oceanospirillaceae</taxon>
        <taxon>Marinobacterium</taxon>
    </lineage>
</organism>
<dbReference type="Proteomes" id="UP000538931">
    <property type="component" value="Unassembled WGS sequence"/>
</dbReference>
<evidence type="ECO:0000259" key="6">
    <source>
        <dbReference type="Pfam" id="PF22740"/>
    </source>
</evidence>
<sequence>MRLVVLSGRSGSGKSTALQALEDVGFYCIDNLPALLLPELIRLMLAESRPAPAIAVSIDARNLPSNLLRFPDVMQQLRQQPGLITETLFLDAGDATLLRRYNATRRRHPLTDSDQSLQQAIRTERELLEPIANLADLRIDTTRLSLYELRDEVKLRVAGRSEQTLSLQFESFGFKHGVPLDVDFTFDVRSLPNPYWVPELRRFTGRDREVIDFLSQADDVAEMVTDIREFVHKWLPRFKANNRSYITIGIGCTGGQHRSVYVAEQLAGYFRAHMDNVQVLHRELSQPAAGHQHD</sequence>
<evidence type="ECO:0000256" key="3">
    <source>
        <dbReference type="ARBA" id="ARBA00023134"/>
    </source>
</evidence>
<evidence type="ECO:0000313" key="7">
    <source>
        <dbReference type="EMBL" id="MBA4503125.1"/>
    </source>
</evidence>
<keyword evidence="3 4" id="KW-0342">GTP-binding</keyword>